<evidence type="ECO:0000313" key="4">
    <source>
        <dbReference type="EMBL" id="EYC52233.1"/>
    </source>
</evidence>
<dbReference type="PROSITE" id="PS00061">
    <property type="entry name" value="ADH_SHORT"/>
    <property type="match status" value="1"/>
</dbReference>
<dbReference type="InterPro" id="IPR002347">
    <property type="entry name" value="SDR_fam"/>
</dbReference>
<dbReference type="PANTHER" id="PTHR43115">
    <property type="entry name" value="DEHYDROGENASE/REDUCTASE SDR FAMILY MEMBER 11"/>
    <property type="match status" value="1"/>
</dbReference>
<organism evidence="4 5">
    <name type="scientific">Hylemonella gracilis str. Niagara R</name>
    <dbReference type="NCBI Taxonomy" id="1458275"/>
    <lineage>
        <taxon>Bacteria</taxon>
        <taxon>Pseudomonadati</taxon>
        <taxon>Pseudomonadota</taxon>
        <taxon>Betaproteobacteria</taxon>
        <taxon>Burkholderiales</taxon>
        <taxon>Comamonadaceae</taxon>
        <taxon>Hylemonella</taxon>
    </lineage>
</organism>
<evidence type="ECO:0000256" key="1">
    <source>
        <dbReference type="ARBA" id="ARBA00006484"/>
    </source>
</evidence>
<dbReference type="FunFam" id="3.40.50.720:FF:000047">
    <property type="entry name" value="NADP-dependent L-serine/L-allo-threonine dehydrogenase"/>
    <property type="match status" value="1"/>
</dbReference>
<dbReference type="Pfam" id="PF00106">
    <property type="entry name" value="adh_short"/>
    <property type="match status" value="1"/>
</dbReference>
<dbReference type="AlphaFoldDB" id="A0A016XLZ2"/>
<comment type="similarity">
    <text evidence="1 3">Belongs to the short-chain dehydrogenases/reductases (SDR) family.</text>
</comment>
<dbReference type="EMBL" id="JEMG01000001">
    <property type="protein sequence ID" value="EYC52233.1"/>
    <property type="molecule type" value="Genomic_DNA"/>
</dbReference>
<dbReference type="PRINTS" id="PR00081">
    <property type="entry name" value="GDHRDH"/>
</dbReference>
<accession>A0A016XLZ2</accession>
<evidence type="ECO:0000313" key="5">
    <source>
        <dbReference type="Proteomes" id="UP000023268"/>
    </source>
</evidence>
<proteinExistence type="inferred from homology"/>
<dbReference type="InterPro" id="IPR020904">
    <property type="entry name" value="Sc_DH/Rdtase_CS"/>
</dbReference>
<dbReference type="PANTHER" id="PTHR43115:SF4">
    <property type="entry name" value="DEHYDROGENASE_REDUCTASE SDR FAMILY MEMBER 11"/>
    <property type="match status" value="1"/>
</dbReference>
<evidence type="ECO:0000256" key="2">
    <source>
        <dbReference type="ARBA" id="ARBA00023002"/>
    </source>
</evidence>
<dbReference type="Proteomes" id="UP000023268">
    <property type="component" value="Unassembled WGS sequence"/>
</dbReference>
<comment type="caution">
    <text evidence="4">The sequence shown here is derived from an EMBL/GenBank/DDBJ whole genome shotgun (WGS) entry which is preliminary data.</text>
</comment>
<reference evidence="4 5" key="1">
    <citation type="submission" date="2014-02" db="EMBL/GenBank/DDBJ databases">
        <title>Draft Genome of Hylemonella gracilis isolated from the Niagara River.</title>
        <authorList>
            <person name="Pawlowski D.R."/>
            <person name="Koudelka G.B."/>
        </authorList>
    </citation>
    <scope>NUCLEOTIDE SEQUENCE [LARGE SCALE GENOMIC DNA]</scope>
    <source>
        <strain evidence="4 5">Niagara R</strain>
    </source>
</reference>
<dbReference type="OrthoDB" id="9810734at2"/>
<dbReference type="SUPFAM" id="SSF51735">
    <property type="entry name" value="NAD(P)-binding Rossmann-fold domains"/>
    <property type="match status" value="1"/>
</dbReference>
<dbReference type="PRINTS" id="PR00080">
    <property type="entry name" value="SDRFAMILY"/>
</dbReference>
<dbReference type="Gene3D" id="3.40.50.720">
    <property type="entry name" value="NAD(P)-binding Rossmann-like Domain"/>
    <property type="match status" value="1"/>
</dbReference>
<dbReference type="InterPro" id="IPR036291">
    <property type="entry name" value="NAD(P)-bd_dom_sf"/>
</dbReference>
<keyword evidence="2" id="KW-0560">Oxidoreductase</keyword>
<dbReference type="RefSeq" id="WP_035609408.1">
    <property type="nucleotide sequence ID" value="NZ_JEMG01000001.1"/>
</dbReference>
<gene>
    <name evidence="4" type="ORF">AZ34_15020</name>
</gene>
<protein>
    <submittedName>
        <fullName evidence="4">Oxidoreductase</fullName>
    </submittedName>
</protein>
<dbReference type="eggNOG" id="COG4221">
    <property type="taxonomic scope" value="Bacteria"/>
</dbReference>
<evidence type="ECO:0000256" key="3">
    <source>
        <dbReference type="RuleBase" id="RU000363"/>
    </source>
</evidence>
<sequence length="246" mass="25919">MEAIKDQVIAITGASSGIGMATAQVLAGMGARLVIGARRMDRLDELAGSLRQHGAQVLTVALDVRQRASVQNFVDLAVSTYGRIDVLINNAGVMPLSKLSVGKVDEWEDTIDINVKGVLYGIAAALPRMKAQGMGHLISVASIGAHHAFPGAAVYCGSKFAVWAICEALRQEELDGDIRVTTISPGTIRSELADSITDADAAAAMRDFRAVTIEPEAIAQAIAYAIAQPREVSVSEVVVRPTRSPA</sequence>
<dbReference type="STRING" id="1458275.AZ34_15020"/>
<dbReference type="GO" id="GO:0016616">
    <property type="term" value="F:oxidoreductase activity, acting on the CH-OH group of donors, NAD or NADP as acceptor"/>
    <property type="evidence" value="ECO:0007669"/>
    <property type="project" value="UniProtKB-ARBA"/>
</dbReference>
<name>A0A016XLZ2_9BURK</name>